<evidence type="ECO:0000259" key="1">
    <source>
        <dbReference type="SMART" id="SM00871"/>
    </source>
</evidence>
<evidence type="ECO:0000313" key="3">
    <source>
        <dbReference type="Proteomes" id="UP000723714"/>
    </source>
</evidence>
<gene>
    <name evidence="2" type="ORF">HGO97_022090</name>
</gene>
<sequence length="167" mass="19185">MQYRICKKSTIRIVGVKIPLVEEHEVNMLLILRFWQQTIGTGQIQQISKMAELEPYGVLGISAYFDPQHIYYYIAAATNRPVPPGMEEFRIPEATWCMVTADPCCHVTSDDMFRYLHLEVLPSSGLFYAELPDIEVYPIEGRGMETPIQEAWFAVRPSDEEKPQKVS</sequence>
<name>A0ABS6DAN9_9FIRM</name>
<dbReference type="SMART" id="SM00871">
    <property type="entry name" value="AraC_E_bind"/>
    <property type="match status" value="1"/>
</dbReference>
<feature type="domain" description="AraC effector-binding" evidence="1">
    <location>
        <begin position="1"/>
        <end position="156"/>
    </location>
</feature>
<evidence type="ECO:0000313" key="2">
    <source>
        <dbReference type="EMBL" id="MBU3878496.1"/>
    </source>
</evidence>
<dbReference type="InterPro" id="IPR010499">
    <property type="entry name" value="AraC_E-bd"/>
</dbReference>
<proteinExistence type="predicted"/>
<dbReference type="EMBL" id="JABACJ020000036">
    <property type="protein sequence ID" value="MBU3878496.1"/>
    <property type="molecule type" value="Genomic_DNA"/>
</dbReference>
<dbReference type="InterPro" id="IPR029442">
    <property type="entry name" value="GyrI-like"/>
</dbReference>
<dbReference type="RefSeq" id="WP_216245315.1">
    <property type="nucleotide sequence ID" value="NZ_JABACJ020000036.1"/>
</dbReference>
<protein>
    <submittedName>
        <fullName evidence="2">GyrI-like domain-containing protein</fullName>
    </submittedName>
</protein>
<keyword evidence="3" id="KW-1185">Reference proteome</keyword>
<dbReference type="Pfam" id="PF06445">
    <property type="entry name" value="GyrI-like"/>
    <property type="match status" value="1"/>
</dbReference>
<reference evidence="2 3" key="1">
    <citation type="submission" date="2021-06" db="EMBL/GenBank/DDBJ databases">
        <title>Faecalicatena sp. nov. isolated from porcine feces.</title>
        <authorList>
            <person name="Oh B.S."/>
            <person name="Lee J.H."/>
        </authorList>
    </citation>
    <scope>NUCLEOTIDE SEQUENCE [LARGE SCALE GENOMIC DNA]</scope>
    <source>
        <strain evidence="2 3">AGMB00832</strain>
    </source>
</reference>
<organism evidence="2 3">
    <name type="scientific">Faecalicatena faecalis</name>
    <dbReference type="NCBI Taxonomy" id="2726362"/>
    <lineage>
        <taxon>Bacteria</taxon>
        <taxon>Bacillati</taxon>
        <taxon>Bacillota</taxon>
        <taxon>Clostridia</taxon>
        <taxon>Lachnospirales</taxon>
        <taxon>Lachnospiraceae</taxon>
        <taxon>Faecalicatena</taxon>
    </lineage>
</organism>
<comment type="caution">
    <text evidence="2">The sequence shown here is derived from an EMBL/GenBank/DDBJ whole genome shotgun (WGS) entry which is preliminary data.</text>
</comment>
<dbReference type="Proteomes" id="UP000723714">
    <property type="component" value="Unassembled WGS sequence"/>
</dbReference>
<accession>A0ABS6DAN9</accession>